<protein>
    <submittedName>
        <fullName evidence="1">Uncharacterized protein</fullName>
    </submittedName>
</protein>
<sequence length="110" mass="11544">MRARSKCGCHTCESSRKSCVFEVTSRGNSQAKPGFRIQYAGHPPVTCLSATDNAMQVPATGPSGIEVPGSGLFSCTASRAMCDKYLLTATAVGHRLRDLILALGGGLIKN</sequence>
<dbReference type="AlphaFoldDB" id="A0A0R1DVQ4"/>
<name>A0A0R1DVQ4_DROYA</name>
<gene>
    <name evidence="1" type="primary">Dyak\GE28355</name>
    <name evidence="1" type="synonym">GE28355</name>
    <name evidence="1" type="ORF">Dyak_GE28355</name>
</gene>
<organism evidence="1 2">
    <name type="scientific">Drosophila yakuba</name>
    <name type="common">Fruit fly</name>
    <dbReference type="NCBI Taxonomy" id="7245"/>
    <lineage>
        <taxon>Eukaryota</taxon>
        <taxon>Metazoa</taxon>
        <taxon>Ecdysozoa</taxon>
        <taxon>Arthropoda</taxon>
        <taxon>Hexapoda</taxon>
        <taxon>Insecta</taxon>
        <taxon>Pterygota</taxon>
        <taxon>Neoptera</taxon>
        <taxon>Endopterygota</taxon>
        <taxon>Diptera</taxon>
        <taxon>Brachycera</taxon>
        <taxon>Muscomorpha</taxon>
        <taxon>Ephydroidea</taxon>
        <taxon>Drosophilidae</taxon>
        <taxon>Drosophila</taxon>
        <taxon>Sophophora</taxon>
    </lineage>
</organism>
<dbReference type="KEGG" id="dya:Dyak_GE28355"/>
<accession>A0A0R1DVQ4</accession>
<dbReference type="Proteomes" id="UP000002282">
    <property type="component" value="Chromosome 3L"/>
</dbReference>
<reference evidence="1 2" key="2">
    <citation type="journal article" date="2007" name="PLoS Biol.">
        <title>Principles of genome evolution in the Drosophila melanogaster species group.</title>
        <authorList>
            <person name="Ranz J.M."/>
            <person name="Maurin D."/>
            <person name="Chan Y.S."/>
            <person name="von Grotthuss M."/>
            <person name="Hillier L.W."/>
            <person name="Roote J."/>
            <person name="Ashburner M."/>
            <person name="Bergman C.M."/>
        </authorList>
    </citation>
    <scope>NUCLEOTIDE SEQUENCE [LARGE SCALE GENOMIC DNA]</scope>
    <source>
        <strain evidence="2">Tai18E2 / Tucson 14021-0261.01</strain>
    </source>
</reference>
<dbReference type="EMBL" id="CM000159">
    <property type="protein sequence ID" value="KRK01216.1"/>
    <property type="molecule type" value="Genomic_DNA"/>
</dbReference>
<evidence type="ECO:0000313" key="2">
    <source>
        <dbReference type="Proteomes" id="UP000002282"/>
    </source>
</evidence>
<keyword evidence="2" id="KW-1185">Reference proteome</keyword>
<reference evidence="1 2" key="1">
    <citation type="journal article" date="2007" name="Nature">
        <title>Evolution of genes and genomes on the Drosophila phylogeny.</title>
        <authorList>
            <consortium name="Drosophila 12 Genomes Consortium"/>
            <person name="Clark A.G."/>
            <person name="Eisen M.B."/>
            <person name="Smith D.R."/>
            <person name="Bergman C.M."/>
            <person name="Oliver B."/>
            <person name="Markow T.A."/>
            <person name="Kaufman T.C."/>
            <person name="Kellis M."/>
            <person name="Gelbart W."/>
            <person name="Iyer V.N."/>
            <person name="Pollard D.A."/>
            <person name="Sackton T.B."/>
            <person name="Larracuente A.M."/>
            <person name="Singh N.D."/>
            <person name="Abad J.P."/>
            <person name="Abt D.N."/>
            <person name="Adryan B."/>
            <person name="Aguade M."/>
            <person name="Akashi H."/>
            <person name="Anderson W.W."/>
            <person name="Aquadro C.F."/>
            <person name="Ardell D.H."/>
            <person name="Arguello R."/>
            <person name="Artieri C.G."/>
            <person name="Barbash D.A."/>
            <person name="Barker D."/>
            <person name="Barsanti P."/>
            <person name="Batterham P."/>
            <person name="Batzoglou S."/>
            <person name="Begun D."/>
            <person name="Bhutkar A."/>
            <person name="Blanco E."/>
            <person name="Bosak S.A."/>
            <person name="Bradley R.K."/>
            <person name="Brand A.D."/>
            <person name="Brent M.R."/>
            <person name="Brooks A.N."/>
            <person name="Brown R.H."/>
            <person name="Butlin R.K."/>
            <person name="Caggese C."/>
            <person name="Calvi B.R."/>
            <person name="Bernardo de Carvalho A."/>
            <person name="Caspi A."/>
            <person name="Castrezana S."/>
            <person name="Celniker S.E."/>
            <person name="Chang J.L."/>
            <person name="Chapple C."/>
            <person name="Chatterji S."/>
            <person name="Chinwalla A."/>
            <person name="Civetta A."/>
            <person name="Clifton S.W."/>
            <person name="Comeron J.M."/>
            <person name="Costello J.C."/>
            <person name="Coyne J.A."/>
            <person name="Daub J."/>
            <person name="David R.G."/>
            <person name="Delcher A.L."/>
            <person name="Delehaunty K."/>
            <person name="Do C.B."/>
            <person name="Ebling H."/>
            <person name="Edwards K."/>
            <person name="Eickbush T."/>
            <person name="Evans J.D."/>
            <person name="Filipski A."/>
            <person name="Findeiss S."/>
            <person name="Freyhult E."/>
            <person name="Fulton L."/>
            <person name="Fulton R."/>
            <person name="Garcia A.C."/>
            <person name="Gardiner A."/>
            <person name="Garfield D.A."/>
            <person name="Garvin B.E."/>
            <person name="Gibson G."/>
            <person name="Gilbert D."/>
            <person name="Gnerre S."/>
            <person name="Godfrey J."/>
            <person name="Good R."/>
            <person name="Gotea V."/>
            <person name="Gravely B."/>
            <person name="Greenberg A.J."/>
            <person name="Griffiths-Jones S."/>
            <person name="Gross S."/>
            <person name="Guigo R."/>
            <person name="Gustafson E.A."/>
            <person name="Haerty W."/>
            <person name="Hahn M.W."/>
            <person name="Halligan D.L."/>
            <person name="Halpern A.L."/>
            <person name="Halter G.M."/>
            <person name="Han M.V."/>
            <person name="Heger A."/>
            <person name="Hillier L."/>
            <person name="Hinrichs A.S."/>
            <person name="Holmes I."/>
            <person name="Hoskins R.A."/>
            <person name="Hubisz M.J."/>
            <person name="Hultmark D."/>
            <person name="Huntley M.A."/>
            <person name="Jaffe D.B."/>
            <person name="Jagadeeshan S."/>
            <person name="Jeck W.R."/>
            <person name="Johnson J."/>
            <person name="Jones C.D."/>
            <person name="Jordan W.C."/>
            <person name="Karpen G.H."/>
            <person name="Kataoka E."/>
            <person name="Keightley P.D."/>
            <person name="Kheradpour P."/>
            <person name="Kirkness E.F."/>
            <person name="Koerich L.B."/>
            <person name="Kristiansen K."/>
            <person name="Kudrna D."/>
            <person name="Kulathinal R.J."/>
            <person name="Kumar S."/>
            <person name="Kwok R."/>
            <person name="Lander E."/>
            <person name="Langley C.H."/>
            <person name="Lapoint R."/>
            <person name="Lazzaro B.P."/>
            <person name="Lee S.J."/>
            <person name="Levesque L."/>
            <person name="Li R."/>
            <person name="Lin C.F."/>
            <person name="Lin M.F."/>
            <person name="Lindblad-Toh K."/>
            <person name="Llopart A."/>
            <person name="Long M."/>
            <person name="Low L."/>
            <person name="Lozovsky E."/>
            <person name="Lu J."/>
            <person name="Luo M."/>
            <person name="Machado C.A."/>
            <person name="Makalowski W."/>
            <person name="Marzo M."/>
            <person name="Matsuda M."/>
            <person name="Matzkin L."/>
            <person name="McAllister B."/>
            <person name="McBride C.S."/>
            <person name="McKernan B."/>
            <person name="McKernan K."/>
            <person name="Mendez-Lago M."/>
            <person name="Minx P."/>
            <person name="Mollenhauer M.U."/>
            <person name="Montooth K."/>
            <person name="Mount S.M."/>
            <person name="Mu X."/>
            <person name="Myers E."/>
            <person name="Negre B."/>
            <person name="Newfeld S."/>
            <person name="Nielsen R."/>
            <person name="Noor M.A."/>
            <person name="O'Grady P."/>
            <person name="Pachter L."/>
            <person name="Papaceit M."/>
            <person name="Parisi M.J."/>
            <person name="Parisi M."/>
            <person name="Parts L."/>
            <person name="Pedersen J.S."/>
            <person name="Pesole G."/>
            <person name="Phillippy A.M."/>
            <person name="Ponting C.P."/>
            <person name="Pop M."/>
            <person name="Porcelli D."/>
            <person name="Powell J.R."/>
            <person name="Prohaska S."/>
            <person name="Pruitt K."/>
            <person name="Puig M."/>
            <person name="Quesneville H."/>
            <person name="Ram K.R."/>
            <person name="Rand D."/>
            <person name="Rasmussen M.D."/>
            <person name="Reed L.K."/>
            <person name="Reenan R."/>
            <person name="Reily A."/>
            <person name="Remington K.A."/>
            <person name="Rieger T.T."/>
            <person name="Ritchie M.G."/>
            <person name="Robin C."/>
            <person name="Rogers Y.H."/>
            <person name="Rohde C."/>
            <person name="Rozas J."/>
            <person name="Rubenfield M.J."/>
            <person name="Ruiz A."/>
            <person name="Russo S."/>
            <person name="Salzberg S.L."/>
            <person name="Sanchez-Gracia A."/>
            <person name="Saranga D.J."/>
            <person name="Sato H."/>
            <person name="Schaeffer S.W."/>
            <person name="Schatz M.C."/>
            <person name="Schlenke T."/>
            <person name="Schwartz R."/>
            <person name="Segarra C."/>
            <person name="Singh R.S."/>
            <person name="Sirot L."/>
            <person name="Sirota M."/>
            <person name="Sisneros N.B."/>
            <person name="Smith C.D."/>
            <person name="Smith T.F."/>
            <person name="Spieth J."/>
            <person name="Stage D.E."/>
            <person name="Stark A."/>
            <person name="Stephan W."/>
            <person name="Strausberg R.L."/>
            <person name="Strempel S."/>
            <person name="Sturgill D."/>
            <person name="Sutton G."/>
            <person name="Sutton G.G."/>
            <person name="Tao W."/>
            <person name="Teichmann S."/>
            <person name="Tobari Y.N."/>
            <person name="Tomimura Y."/>
            <person name="Tsolas J.M."/>
            <person name="Valente V.L."/>
            <person name="Venter E."/>
            <person name="Venter J.C."/>
            <person name="Vicario S."/>
            <person name="Vieira F.G."/>
            <person name="Vilella A.J."/>
            <person name="Villasante A."/>
            <person name="Walenz B."/>
            <person name="Wang J."/>
            <person name="Wasserman M."/>
            <person name="Watts T."/>
            <person name="Wilson D."/>
            <person name="Wilson R.K."/>
            <person name="Wing R.A."/>
            <person name="Wolfner M.F."/>
            <person name="Wong A."/>
            <person name="Wong G.K."/>
            <person name="Wu C.I."/>
            <person name="Wu G."/>
            <person name="Yamamoto D."/>
            <person name="Yang H.P."/>
            <person name="Yang S.P."/>
            <person name="Yorke J.A."/>
            <person name="Yoshida K."/>
            <person name="Zdobnov E."/>
            <person name="Zhang P."/>
            <person name="Zhang Y."/>
            <person name="Zimin A.V."/>
            <person name="Baldwin J."/>
            <person name="Abdouelleil A."/>
            <person name="Abdulkadir J."/>
            <person name="Abebe A."/>
            <person name="Abera B."/>
            <person name="Abreu J."/>
            <person name="Acer S.C."/>
            <person name="Aftuck L."/>
            <person name="Alexander A."/>
            <person name="An P."/>
            <person name="Anderson E."/>
            <person name="Anderson S."/>
            <person name="Arachi H."/>
            <person name="Azer M."/>
            <person name="Bachantsang P."/>
            <person name="Barry A."/>
            <person name="Bayul T."/>
            <person name="Berlin A."/>
            <person name="Bessette D."/>
            <person name="Bloom T."/>
            <person name="Blye J."/>
            <person name="Boguslavskiy L."/>
            <person name="Bonnet C."/>
            <person name="Boukhgalter B."/>
            <person name="Bourzgui I."/>
            <person name="Brown A."/>
            <person name="Cahill P."/>
            <person name="Channer S."/>
            <person name="Cheshatsang Y."/>
            <person name="Chuda L."/>
            <person name="Citroen M."/>
            <person name="Collymore A."/>
            <person name="Cooke P."/>
            <person name="Costello M."/>
            <person name="D'Aco K."/>
            <person name="Daza R."/>
            <person name="De Haan G."/>
            <person name="DeGray S."/>
            <person name="DeMaso C."/>
            <person name="Dhargay N."/>
            <person name="Dooley K."/>
            <person name="Dooley E."/>
            <person name="Doricent M."/>
            <person name="Dorje P."/>
            <person name="Dorjee K."/>
            <person name="Dupes A."/>
            <person name="Elong R."/>
            <person name="Falk J."/>
            <person name="Farina A."/>
            <person name="Faro S."/>
            <person name="Ferguson D."/>
            <person name="Fisher S."/>
            <person name="Foley C.D."/>
            <person name="Franke A."/>
            <person name="Friedrich D."/>
            <person name="Gadbois L."/>
            <person name="Gearin G."/>
            <person name="Gearin C.R."/>
            <person name="Giannoukos G."/>
            <person name="Goode T."/>
            <person name="Graham J."/>
            <person name="Grandbois E."/>
            <person name="Grewal S."/>
            <person name="Gyaltsen K."/>
            <person name="Hafez N."/>
            <person name="Hagos B."/>
            <person name="Hall J."/>
            <person name="Henson C."/>
            <person name="Hollinger A."/>
            <person name="Honan T."/>
            <person name="Huard M.D."/>
            <person name="Hughes L."/>
            <person name="Hurhula B."/>
            <person name="Husby M.E."/>
            <person name="Kamat A."/>
            <person name="Kanga B."/>
            <person name="Kashin S."/>
            <person name="Khazanovich D."/>
            <person name="Kisner P."/>
            <person name="Lance K."/>
            <person name="Lara M."/>
            <person name="Lee W."/>
            <person name="Lennon N."/>
            <person name="Letendre F."/>
            <person name="LeVine R."/>
            <person name="Lipovsky A."/>
            <person name="Liu X."/>
            <person name="Liu J."/>
            <person name="Liu S."/>
            <person name="Lokyitsang T."/>
            <person name="Lokyitsang Y."/>
            <person name="Lubonja R."/>
            <person name="Lui A."/>
            <person name="MacDonald P."/>
            <person name="Magnisalis V."/>
            <person name="Maru K."/>
            <person name="Matthews C."/>
            <person name="McCusker W."/>
            <person name="McDonough S."/>
            <person name="Mehta T."/>
            <person name="Meldrim J."/>
            <person name="Meneus L."/>
            <person name="Mihai O."/>
            <person name="Mihalev A."/>
            <person name="Mihova T."/>
            <person name="Mittelman R."/>
            <person name="Mlenga V."/>
            <person name="Montmayeur A."/>
            <person name="Mulrain L."/>
            <person name="Navidi A."/>
            <person name="Naylor J."/>
            <person name="Negash T."/>
            <person name="Nguyen T."/>
            <person name="Nguyen N."/>
            <person name="Nicol R."/>
            <person name="Norbu C."/>
            <person name="Norbu N."/>
            <person name="Novod N."/>
            <person name="O'Neill B."/>
            <person name="Osman S."/>
            <person name="Markiewicz E."/>
            <person name="Oyono O.L."/>
            <person name="Patti C."/>
            <person name="Phunkhang P."/>
            <person name="Pierre F."/>
            <person name="Priest M."/>
            <person name="Raghuraman S."/>
            <person name="Rege F."/>
            <person name="Reyes R."/>
            <person name="Rise C."/>
            <person name="Rogov P."/>
            <person name="Ross K."/>
            <person name="Ryan E."/>
            <person name="Settipalli S."/>
            <person name="Shea T."/>
            <person name="Sherpa N."/>
            <person name="Shi L."/>
            <person name="Shih D."/>
            <person name="Sparrow T."/>
            <person name="Spaulding J."/>
            <person name="Stalker J."/>
            <person name="Stange-Thomann N."/>
            <person name="Stavropoulos S."/>
            <person name="Stone C."/>
            <person name="Strader C."/>
            <person name="Tesfaye S."/>
            <person name="Thomson T."/>
            <person name="Thoulutsang Y."/>
            <person name="Thoulutsang D."/>
            <person name="Topham K."/>
            <person name="Topping I."/>
            <person name="Tsamla T."/>
            <person name="Vassiliev H."/>
            <person name="Vo A."/>
            <person name="Wangchuk T."/>
            <person name="Wangdi T."/>
            <person name="Weiand M."/>
            <person name="Wilkinson J."/>
            <person name="Wilson A."/>
            <person name="Yadav S."/>
            <person name="Young G."/>
            <person name="Yu Q."/>
            <person name="Zembek L."/>
            <person name="Zhong D."/>
            <person name="Zimmer A."/>
            <person name="Zwirko Z."/>
            <person name="Jaffe D.B."/>
            <person name="Alvarez P."/>
            <person name="Brockman W."/>
            <person name="Butler J."/>
            <person name="Chin C."/>
            <person name="Gnerre S."/>
            <person name="Grabherr M."/>
            <person name="Kleber M."/>
            <person name="Mauceli E."/>
            <person name="MacCallum I."/>
        </authorList>
    </citation>
    <scope>NUCLEOTIDE SEQUENCE [LARGE SCALE GENOMIC DNA]</scope>
    <source>
        <strain evidence="2">Tai18E2 / Tucson 14021-0261.01</strain>
    </source>
</reference>
<proteinExistence type="predicted"/>
<evidence type="ECO:0000313" key="1">
    <source>
        <dbReference type="EMBL" id="KRK01216.1"/>
    </source>
</evidence>
<dbReference type="OrthoDB" id="7819212at2759"/>